<evidence type="ECO:0000256" key="2">
    <source>
        <dbReference type="SAM" id="MobiDB-lite"/>
    </source>
</evidence>
<reference evidence="3 4" key="1">
    <citation type="submission" date="2019-02" db="EMBL/GenBank/DDBJ databases">
        <title>Deep-cultivation of Planctomycetes and their phenomic and genomic characterization uncovers novel biology.</title>
        <authorList>
            <person name="Wiegand S."/>
            <person name="Jogler M."/>
            <person name="Boedeker C."/>
            <person name="Pinto D."/>
            <person name="Vollmers J."/>
            <person name="Rivas-Marin E."/>
            <person name="Kohn T."/>
            <person name="Peeters S.H."/>
            <person name="Heuer A."/>
            <person name="Rast P."/>
            <person name="Oberbeckmann S."/>
            <person name="Bunk B."/>
            <person name="Jeske O."/>
            <person name="Meyerdierks A."/>
            <person name="Storesund J.E."/>
            <person name="Kallscheuer N."/>
            <person name="Luecker S."/>
            <person name="Lage O.M."/>
            <person name="Pohl T."/>
            <person name="Merkel B.J."/>
            <person name="Hornburger P."/>
            <person name="Mueller R.-W."/>
            <person name="Bruemmer F."/>
            <person name="Labrenz M."/>
            <person name="Spormann A.M."/>
            <person name="Op Den Camp H."/>
            <person name="Overmann J."/>
            <person name="Amann R."/>
            <person name="Jetten M.S.M."/>
            <person name="Mascher T."/>
            <person name="Medema M.H."/>
            <person name="Devos D.P."/>
            <person name="Kaster A.-K."/>
            <person name="Ovreas L."/>
            <person name="Rohde M."/>
            <person name="Galperin M.Y."/>
            <person name="Jogler C."/>
        </authorList>
    </citation>
    <scope>NUCLEOTIDE SEQUENCE [LARGE SCALE GENOMIC DNA]</scope>
    <source>
        <strain evidence="3 4">Pla100</strain>
    </source>
</reference>
<dbReference type="AlphaFoldDB" id="A0A5C6A8P1"/>
<sequence length="715" mass="77524">MSHRPKINRVESQPERSRHVHGVLVAALSLFWGGGDALAQLPVIGLRSLSQSFFAPGETYEVSIAEGANTDEVRELLVSHPGITATLVNGEPRPFTGNDMSRYGNFRVSIAADVPEGRYEASAVGRFGISNPRSIVVQNAVRIVPTVGNTATTATSIEAGPIYCRRTSPQQRDYYSFVAVPGKQYALRLIAQAVDSQLIGAVSILDVAGRTLDSAIGSDHSDLQMTLTATDSRPLTIAVHDALYRGGAAYQYGIQLVEGDATQNALQTEDPKSVSVEKRDPTWVEESGSPIPLEVPALVEATFDSADDVDQYTCQLFKNQPVHIEIVSDRMGEPTDARLIIDRSVANASGVPTWQRIATFDDGPNLSDSVVRLGTGDPITTFQPPEDGEYRITVFDSDTGQSLGNRQRYQLAIGPPRSDWQLLAYQIYPHKDAKTSQPSGSHLARAGATTIRVFVNRHSMSGPIRVSIPELLPGLSCRPAWIAGNQNRTDLVITASDQAPTQYGSIKIVGEASRDGQNESGTARVATVVWPQDGYRTAALTRLTDQFMIASSEWDTDPISIHAGGDETVVAKKGTKVTVPIKVTRREGGADVIVLRAQGLPPGVAAGDLTIAKDKSEAEWTIDVKNDAFVGTYTFWGQSETKVKFSVNPQALVRETEYRDALKTLRSNPERSNDHAQIDKEIAEAEKRIEAIKKQVAAKDLTVYVASPPITLEVQ</sequence>
<evidence type="ECO:0008006" key="5">
    <source>
        <dbReference type="Google" id="ProtNLM"/>
    </source>
</evidence>
<name>A0A5C6A8P1_9BACT</name>
<dbReference type="Proteomes" id="UP000316213">
    <property type="component" value="Unassembled WGS sequence"/>
</dbReference>
<proteinExistence type="predicted"/>
<protein>
    <recommendedName>
        <fullName evidence="5">Peptidase C-terminal archaeal/bacterial domain-containing protein</fullName>
    </recommendedName>
</protein>
<accession>A0A5C6A8P1</accession>
<dbReference type="EMBL" id="SJPM01000005">
    <property type="protein sequence ID" value="TWT96334.1"/>
    <property type="molecule type" value="Genomic_DNA"/>
</dbReference>
<feature type="region of interest" description="Disordered" evidence="2">
    <location>
        <begin position="265"/>
        <end position="289"/>
    </location>
</feature>
<feature type="compositionally biased region" description="Basic and acidic residues" evidence="2">
    <location>
        <begin position="269"/>
        <end position="282"/>
    </location>
</feature>
<comment type="caution">
    <text evidence="3">The sequence shown here is derived from an EMBL/GenBank/DDBJ whole genome shotgun (WGS) entry which is preliminary data.</text>
</comment>
<dbReference type="RefSeq" id="WP_146578272.1">
    <property type="nucleotide sequence ID" value="NZ_SJPM01000005.1"/>
</dbReference>
<organism evidence="3 4">
    <name type="scientific">Neorhodopirellula pilleata</name>
    <dbReference type="NCBI Taxonomy" id="2714738"/>
    <lineage>
        <taxon>Bacteria</taxon>
        <taxon>Pseudomonadati</taxon>
        <taxon>Planctomycetota</taxon>
        <taxon>Planctomycetia</taxon>
        <taxon>Pirellulales</taxon>
        <taxon>Pirellulaceae</taxon>
        <taxon>Neorhodopirellula</taxon>
    </lineage>
</organism>
<feature type="coiled-coil region" evidence="1">
    <location>
        <begin position="675"/>
        <end position="702"/>
    </location>
</feature>
<dbReference type="OrthoDB" id="237792at2"/>
<evidence type="ECO:0000256" key="1">
    <source>
        <dbReference type="SAM" id="Coils"/>
    </source>
</evidence>
<keyword evidence="1" id="KW-0175">Coiled coil</keyword>
<keyword evidence="4" id="KW-1185">Reference proteome</keyword>
<gene>
    <name evidence="3" type="ORF">Pla100_28110</name>
</gene>
<evidence type="ECO:0000313" key="4">
    <source>
        <dbReference type="Proteomes" id="UP000316213"/>
    </source>
</evidence>
<evidence type="ECO:0000313" key="3">
    <source>
        <dbReference type="EMBL" id="TWT96334.1"/>
    </source>
</evidence>